<organism evidence="8 9">
    <name type="scientific">Stylonychia lemnae</name>
    <name type="common">Ciliate</name>
    <dbReference type="NCBI Taxonomy" id="5949"/>
    <lineage>
        <taxon>Eukaryota</taxon>
        <taxon>Sar</taxon>
        <taxon>Alveolata</taxon>
        <taxon>Ciliophora</taxon>
        <taxon>Intramacronucleata</taxon>
        <taxon>Spirotrichea</taxon>
        <taxon>Stichotrichia</taxon>
        <taxon>Sporadotrichida</taxon>
        <taxon>Oxytrichidae</taxon>
        <taxon>Stylonychinae</taxon>
        <taxon>Stylonychia</taxon>
    </lineage>
</organism>
<dbReference type="OMA" id="PHTQFAR"/>
<feature type="region of interest" description="Disordered" evidence="5">
    <location>
        <begin position="462"/>
        <end position="506"/>
    </location>
</feature>
<feature type="transmembrane region" description="Helical" evidence="6">
    <location>
        <begin position="80"/>
        <end position="99"/>
    </location>
</feature>
<dbReference type="Gene3D" id="1.20.1530.20">
    <property type="match status" value="1"/>
</dbReference>
<feature type="transmembrane region" description="Helical" evidence="6">
    <location>
        <begin position="337"/>
        <end position="357"/>
    </location>
</feature>
<keyword evidence="2 6" id="KW-0812">Transmembrane</keyword>
<dbReference type="InterPro" id="IPR051843">
    <property type="entry name" value="CPA1_transporter"/>
</dbReference>
<dbReference type="PANTHER" id="PTHR31102:SF1">
    <property type="entry name" value="CATION_H+ EXCHANGER DOMAIN-CONTAINING PROTEIN"/>
    <property type="match status" value="1"/>
</dbReference>
<feature type="domain" description="Cation/H+ exchanger transmembrane" evidence="7">
    <location>
        <begin position="52"/>
        <end position="416"/>
    </location>
</feature>
<keyword evidence="9" id="KW-1185">Reference proteome</keyword>
<evidence type="ECO:0000256" key="5">
    <source>
        <dbReference type="SAM" id="MobiDB-lite"/>
    </source>
</evidence>
<dbReference type="PANTHER" id="PTHR31102">
    <property type="match status" value="1"/>
</dbReference>
<feature type="transmembrane region" description="Helical" evidence="6">
    <location>
        <begin position="410"/>
        <end position="434"/>
    </location>
</feature>
<sequence length="512" mass="56422">MSTSTYSNGEQVGSLAIVVAVAAGAGIAVGLLFGFTFPPLGKFKGYRLEPVIKKVQVPSLIVMIILGCIARNLFGKVMDAYPTLWTSYIRSICLSILLIRGGLQVTFQGKGLIVAFLAFVPQIFEAVTIALIAYGLFDMPMSLCFAMAFTISCISPSVMVPGLINLSDKGYGKEKGIISSLIAAGTFDDIICIICFGICKTIAYNDGKMSSDKTLEVAIYVLILENIAGLVVGFIMAMVGNIFRLFPKTWVTMHLKMWYCIACAIAFVIAGEQSKWTNSKYIASLTFGYCSYRVWGEDKPTRELGWFWWFITPLFFGSVGAALLFKTIRNSDIGYGVICIICGLIIRLIVVIILAQFPRGQLNNREKAFMAFAWLPKATVQAALSAVILNDAKKQKNVEMEHYGNIIQTVSIFSIVICAPIGAVLISTFGPLFLSQSKKQEETIQIEDDDKQIEMKDMEIEVETSKKKDQSIGPGEYSRKLEETVGGIDIADEDNQENMNTYSSPMKLKMEF</sequence>
<feature type="transmembrane region" description="Helical" evidence="6">
    <location>
        <begin position="111"/>
        <end position="134"/>
    </location>
</feature>
<dbReference type="GO" id="GO:0016020">
    <property type="term" value="C:membrane"/>
    <property type="evidence" value="ECO:0007669"/>
    <property type="project" value="UniProtKB-SubCell"/>
</dbReference>
<proteinExistence type="predicted"/>
<feature type="transmembrane region" description="Helical" evidence="6">
    <location>
        <begin position="219"/>
        <end position="243"/>
    </location>
</feature>
<evidence type="ECO:0000259" key="7">
    <source>
        <dbReference type="Pfam" id="PF00999"/>
    </source>
</evidence>
<evidence type="ECO:0000313" key="9">
    <source>
        <dbReference type="Proteomes" id="UP000039865"/>
    </source>
</evidence>
<evidence type="ECO:0000256" key="6">
    <source>
        <dbReference type="SAM" id="Phobius"/>
    </source>
</evidence>
<dbReference type="GO" id="GO:1902600">
    <property type="term" value="P:proton transmembrane transport"/>
    <property type="evidence" value="ECO:0007669"/>
    <property type="project" value="InterPro"/>
</dbReference>
<comment type="subcellular location">
    <subcellularLocation>
        <location evidence="1">Membrane</location>
        <topology evidence="1">Multi-pass membrane protein</topology>
    </subcellularLocation>
</comment>
<dbReference type="InParanoid" id="A0A078B5I1"/>
<gene>
    <name evidence="8" type="primary">Contig14874.g15843</name>
    <name evidence="8" type="ORF">STYLEM_18589</name>
</gene>
<name>A0A078B5I1_STYLE</name>
<feature type="transmembrane region" description="Helical" evidence="6">
    <location>
        <begin position="12"/>
        <end position="35"/>
    </location>
</feature>
<evidence type="ECO:0000256" key="4">
    <source>
        <dbReference type="ARBA" id="ARBA00023136"/>
    </source>
</evidence>
<feature type="transmembrane region" description="Helical" evidence="6">
    <location>
        <begin position="255"/>
        <end position="271"/>
    </location>
</feature>
<dbReference type="GO" id="GO:0015297">
    <property type="term" value="F:antiporter activity"/>
    <property type="evidence" value="ECO:0007669"/>
    <property type="project" value="InterPro"/>
</dbReference>
<evidence type="ECO:0000256" key="2">
    <source>
        <dbReference type="ARBA" id="ARBA00022692"/>
    </source>
</evidence>
<evidence type="ECO:0000256" key="3">
    <source>
        <dbReference type="ARBA" id="ARBA00022989"/>
    </source>
</evidence>
<dbReference type="Proteomes" id="UP000039865">
    <property type="component" value="Unassembled WGS sequence"/>
</dbReference>
<evidence type="ECO:0000313" key="8">
    <source>
        <dbReference type="EMBL" id="CDW89456.1"/>
    </source>
</evidence>
<reference evidence="8 9" key="1">
    <citation type="submission" date="2014-06" db="EMBL/GenBank/DDBJ databases">
        <authorList>
            <person name="Swart Estienne"/>
        </authorList>
    </citation>
    <scope>NUCLEOTIDE SEQUENCE [LARGE SCALE GENOMIC DNA]</scope>
    <source>
        <strain evidence="8 9">130c</strain>
    </source>
</reference>
<dbReference type="InterPro" id="IPR006153">
    <property type="entry name" value="Cation/H_exchanger_TM"/>
</dbReference>
<feature type="transmembrane region" description="Helical" evidence="6">
    <location>
        <begin position="306"/>
        <end position="325"/>
    </location>
</feature>
<feature type="transmembrane region" description="Helical" evidence="6">
    <location>
        <begin position="140"/>
        <end position="164"/>
    </location>
</feature>
<dbReference type="EMBL" id="CCKQ01017565">
    <property type="protein sequence ID" value="CDW89456.1"/>
    <property type="molecule type" value="Genomic_DNA"/>
</dbReference>
<feature type="transmembrane region" description="Helical" evidence="6">
    <location>
        <begin position="176"/>
        <end position="199"/>
    </location>
</feature>
<dbReference type="Pfam" id="PF00999">
    <property type="entry name" value="Na_H_Exchanger"/>
    <property type="match status" value="1"/>
</dbReference>
<keyword evidence="4 6" id="KW-0472">Membrane</keyword>
<dbReference type="AlphaFoldDB" id="A0A078B5I1"/>
<evidence type="ECO:0000256" key="1">
    <source>
        <dbReference type="ARBA" id="ARBA00004141"/>
    </source>
</evidence>
<protein>
    <submittedName>
        <fullName evidence="8">Mitochondrial sodium hydrogen exchanger nha2</fullName>
    </submittedName>
</protein>
<accession>A0A078B5I1</accession>
<feature type="transmembrane region" description="Helical" evidence="6">
    <location>
        <begin position="369"/>
        <end position="389"/>
    </location>
</feature>
<dbReference type="OrthoDB" id="313369at2759"/>
<dbReference type="InterPro" id="IPR038770">
    <property type="entry name" value="Na+/solute_symporter_sf"/>
</dbReference>
<feature type="transmembrane region" description="Helical" evidence="6">
    <location>
        <begin position="55"/>
        <end position="74"/>
    </location>
</feature>
<keyword evidence="3 6" id="KW-1133">Transmembrane helix</keyword>